<evidence type="ECO:0000313" key="1">
    <source>
        <dbReference type="EMBL" id="CAF0886194.1"/>
    </source>
</evidence>
<evidence type="ECO:0000313" key="2">
    <source>
        <dbReference type="EMBL" id="CAF1107280.1"/>
    </source>
</evidence>
<proteinExistence type="predicted"/>
<reference evidence="1" key="1">
    <citation type="submission" date="2021-02" db="EMBL/GenBank/DDBJ databases">
        <authorList>
            <person name="Nowell W R."/>
        </authorList>
    </citation>
    <scope>NUCLEOTIDE SEQUENCE</scope>
</reference>
<dbReference type="EMBL" id="CAJNOQ010001320">
    <property type="protein sequence ID" value="CAF0886194.1"/>
    <property type="molecule type" value="Genomic_DNA"/>
</dbReference>
<name>A0A813YMG5_9BILA</name>
<dbReference type="Proteomes" id="UP000682733">
    <property type="component" value="Unassembled WGS sequence"/>
</dbReference>
<dbReference type="Proteomes" id="UP000663829">
    <property type="component" value="Unassembled WGS sequence"/>
</dbReference>
<evidence type="ECO:0000313" key="3">
    <source>
        <dbReference type="EMBL" id="CAF3671418.1"/>
    </source>
</evidence>
<protein>
    <submittedName>
        <fullName evidence="1">Uncharacterized protein</fullName>
    </submittedName>
</protein>
<evidence type="ECO:0000313" key="5">
    <source>
        <dbReference type="Proteomes" id="UP000663829"/>
    </source>
</evidence>
<accession>A0A813YMG5</accession>
<dbReference type="Proteomes" id="UP000677228">
    <property type="component" value="Unassembled WGS sequence"/>
</dbReference>
<dbReference type="Proteomes" id="UP000681722">
    <property type="component" value="Unassembled WGS sequence"/>
</dbReference>
<dbReference type="AlphaFoldDB" id="A0A813YMG5"/>
<dbReference type="EMBL" id="CAJOBC010001320">
    <property type="protein sequence ID" value="CAF3671418.1"/>
    <property type="molecule type" value="Genomic_DNA"/>
</dbReference>
<dbReference type="EMBL" id="CAJOBA010011760">
    <property type="protein sequence ID" value="CAF3872103.1"/>
    <property type="molecule type" value="Genomic_DNA"/>
</dbReference>
<evidence type="ECO:0000313" key="4">
    <source>
        <dbReference type="EMBL" id="CAF3872103.1"/>
    </source>
</evidence>
<organism evidence="1 5">
    <name type="scientific">Didymodactylos carnosus</name>
    <dbReference type="NCBI Taxonomy" id="1234261"/>
    <lineage>
        <taxon>Eukaryota</taxon>
        <taxon>Metazoa</taxon>
        <taxon>Spiralia</taxon>
        <taxon>Gnathifera</taxon>
        <taxon>Rotifera</taxon>
        <taxon>Eurotatoria</taxon>
        <taxon>Bdelloidea</taxon>
        <taxon>Philodinida</taxon>
        <taxon>Philodinidae</taxon>
        <taxon>Didymodactylos</taxon>
    </lineage>
</organism>
<keyword evidence="5" id="KW-1185">Reference proteome</keyword>
<comment type="caution">
    <text evidence="1">The sequence shown here is derived from an EMBL/GenBank/DDBJ whole genome shotgun (WGS) entry which is preliminary data.</text>
</comment>
<sequence length="84" mass="9271">MASTLKIPDYLKSNVVYEATCPVCGDKYLNKVRQHLTRSFNEHITDQNKCIPVHSQPAAITKSVSVTRTGKLPPSIRNANSAES</sequence>
<gene>
    <name evidence="1" type="ORF">GPM918_LOCUS7874</name>
    <name evidence="2" type="ORF">OVA965_LOCUS19588</name>
    <name evidence="3" type="ORF">SRO942_LOCUS7874</name>
    <name evidence="4" type="ORF">TMI583_LOCUS19681</name>
</gene>
<dbReference type="EMBL" id="CAJNOK010010139">
    <property type="protein sequence ID" value="CAF1107280.1"/>
    <property type="molecule type" value="Genomic_DNA"/>
</dbReference>